<organism evidence="2 3">
    <name type="scientific">Streptosporangium subroseum</name>
    <dbReference type="NCBI Taxonomy" id="106412"/>
    <lineage>
        <taxon>Bacteria</taxon>
        <taxon>Bacillati</taxon>
        <taxon>Actinomycetota</taxon>
        <taxon>Actinomycetes</taxon>
        <taxon>Streptosporangiales</taxon>
        <taxon>Streptosporangiaceae</taxon>
        <taxon>Streptosporangium</taxon>
    </lineage>
</organism>
<reference evidence="2 3" key="1">
    <citation type="submission" date="2017-06" db="EMBL/GenBank/DDBJ databases">
        <authorList>
            <person name="Kim H.J."/>
            <person name="Triplett B.A."/>
        </authorList>
    </citation>
    <scope>NUCLEOTIDE SEQUENCE [LARGE SCALE GENOMIC DNA]</scope>
    <source>
        <strain evidence="2 3">CGMCC 4.2132</strain>
    </source>
</reference>
<accession>A0A239N3R5</accession>
<keyword evidence="3" id="KW-1185">Reference proteome</keyword>
<gene>
    <name evidence="2" type="ORF">SAMN05216276_105014</name>
</gene>
<proteinExistence type="predicted"/>
<dbReference type="OrthoDB" id="52928at2"/>
<protein>
    <recommendedName>
        <fullName evidence="4">Transposase</fullName>
    </recommendedName>
</protein>
<dbReference type="AlphaFoldDB" id="A0A239N3R5"/>
<feature type="coiled-coil region" evidence="1">
    <location>
        <begin position="32"/>
        <end position="59"/>
    </location>
</feature>
<evidence type="ECO:0000313" key="2">
    <source>
        <dbReference type="EMBL" id="SNT48818.1"/>
    </source>
</evidence>
<name>A0A239N3R5_9ACTN</name>
<evidence type="ECO:0000256" key="1">
    <source>
        <dbReference type="SAM" id="Coils"/>
    </source>
</evidence>
<dbReference type="RefSeq" id="WP_143653448.1">
    <property type="nucleotide sequence ID" value="NZ_FZOD01000050.1"/>
</dbReference>
<keyword evidence="1" id="KW-0175">Coiled coil</keyword>
<dbReference type="Proteomes" id="UP000198282">
    <property type="component" value="Unassembled WGS sequence"/>
</dbReference>
<evidence type="ECO:0008006" key="4">
    <source>
        <dbReference type="Google" id="ProtNLM"/>
    </source>
</evidence>
<sequence length="92" mass="9990">MRREGLYHSHLDKWRKDRDAGGLNALAPKPVKSADSAELTRLRAENKKLTAELGRAKSELGKTKTALSIAGKAFALLEEISESADSDAKQNG</sequence>
<dbReference type="EMBL" id="FZOD01000050">
    <property type="protein sequence ID" value="SNT48818.1"/>
    <property type="molecule type" value="Genomic_DNA"/>
</dbReference>
<evidence type="ECO:0000313" key="3">
    <source>
        <dbReference type="Proteomes" id="UP000198282"/>
    </source>
</evidence>